<evidence type="ECO:0000313" key="3">
    <source>
        <dbReference type="Proteomes" id="UP000501452"/>
    </source>
</evidence>
<reference evidence="2 3" key="1">
    <citation type="submission" date="2019-10" db="EMBL/GenBank/DDBJ databases">
        <title>Rubrobacter sp nov SCSIO 52090 isolated from a deep-sea sediment in the South China Sea.</title>
        <authorList>
            <person name="Chen R.W."/>
        </authorList>
    </citation>
    <scope>NUCLEOTIDE SEQUENCE [LARGE SCALE GENOMIC DNA]</scope>
    <source>
        <strain evidence="2 3">SCSIO 52909</strain>
    </source>
</reference>
<sequence length="82" mass="9071">MEEAVESLAARGLPGTPSGTWRSWDNVAARIARDVEEPAMPARSDHLVMVNVGRPYRMKERLDGLPPQLRPQASLQTTMLTS</sequence>
<feature type="compositionally biased region" description="Polar residues" evidence="1">
    <location>
        <begin position="71"/>
        <end position="82"/>
    </location>
</feature>
<dbReference type="AlphaFoldDB" id="A0A6G8Q5V6"/>
<organism evidence="2 3">
    <name type="scientific">Rubrobacter tropicus</name>
    <dbReference type="NCBI Taxonomy" id="2653851"/>
    <lineage>
        <taxon>Bacteria</taxon>
        <taxon>Bacillati</taxon>
        <taxon>Actinomycetota</taxon>
        <taxon>Rubrobacteria</taxon>
        <taxon>Rubrobacterales</taxon>
        <taxon>Rubrobacteraceae</taxon>
        <taxon>Rubrobacter</taxon>
    </lineage>
</organism>
<evidence type="ECO:0000313" key="2">
    <source>
        <dbReference type="EMBL" id="QIN81840.1"/>
    </source>
</evidence>
<protein>
    <submittedName>
        <fullName evidence="2">Uncharacterized protein</fullName>
    </submittedName>
</protein>
<dbReference type="KEGG" id="rub:GBA63_03680"/>
<evidence type="ECO:0000256" key="1">
    <source>
        <dbReference type="SAM" id="MobiDB-lite"/>
    </source>
</evidence>
<accession>A0A6G8Q5V6</accession>
<proteinExistence type="predicted"/>
<feature type="region of interest" description="Disordered" evidence="1">
    <location>
        <begin position="62"/>
        <end position="82"/>
    </location>
</feature>
<name>A0A6G8Q5V6_9ACTN</name>
<keyword evidence="3" id="KW-1185">Reference proteome</keyword>
<dbReference type="EMBL" id="CP045119">
    <property type="protein sequence ID" value="QIN81840.1"/>
    <property type="molecule type" value="Genomic_DNA"/>
</dbReference>
<dbReference type="Proteomes" id="UP000501452">
    <property type="component" value="Chromosome"/>
</dbReference>
<gene>
    <name evidence="2" type="ORF">GBA63_03680</name>
</gene>
<dbReference type="RefSeq" id="WP_166173605.1">
    <property type="nucleotide sequence ID" value="NZ_CP045119.1"/>
</dbReference>